<dbReference type="Pfam" id="PF10263">
    <property type="entry name" value="SprT-like"/>
    <property type="match status" value="1"/>
</dbReference>
<evidence type="ECO:0000259" key="1">
    <source>
        <dbReference type="SMART" id="SM00731"/>
    </source>
</evidence>
<dbReference type="EMBL" id="JAUSUQ010000007">
    <property type="protein sequence ID" value="MDQ0339359.1"/>
    <property type="molecule type" value="Genomic_DNA"/>
</dbReference>
<feature type="domain" description="SprT-like" evidence="1">
    <location>
        <begin position="19"/>
        <end position="166"/>
    </location>
</feature>
<sequence length="189" mass="22479">MITMPEHETPKRTVDMDPQKLKRLANKLSLHFWGKPCQIPVAWNGRLRRTMGRFLFTEQSGKRTPLKIELSKYAAQWIDRDIFVAVLLHELCHYHLFIQGQPYQDHHPVFEQELKRVGAISTQRVQLPQKAYKLYCQGCERYLGIRRRLNTSRYRSQCCQKAIVKKETWLGEFRYDGHILKNSKVRLPE</sequence>
<evidence type="ECO:0000313" key="3">
    <source>
        <dbReference type="Proteomes" id="UP001232445"/>
    </source>
</evidence>
<name>A0ABU0CSN1_9BACI</name>
<dbReference type="RefSeq" id="WP_307339213.1">
    <property type="nucleotide sequence ID" value="NZ_JAUSUQ010000007.1"/>
</dbReference>
<dbReference type="Proteomes" id="UP001232445">
    <property type="component" value="Unassembled WGS sequence"/>
</dbReference>
<evidence type="ECO:0000313" key="2">
    <source>
        <dbReference type="EMBL" id="MDQ0339359.1"/>
    </source>
</evidence>
<protein>
    <submittedName>
        <fullName evidence="2">SprT-like protein</fullName>
    </submittedName>
</protein>
<gene>
    <name evidence="2" type="ORF">J2S00_002146</name>
</gene>
<dbReference type="InterPro" id="IPR006640">
    <property type="entry name" value="SprT-like_domain"/>
</dbReference>
<reference evidence="2 3" key="1">
    <citation type="submission" date="2023-07" db="EMBL/GenBank/DDBJ databases">
        <title>Genomic Encyclopedia of Type Strains, Phase IV (KMG-IV): sequencing the most valuable type-strain genomes for metagenomic binning, comparative biology and taxonomic classification.</title>
        <authorList>
            <person name="Goeker M."/>
        </authorList>
    </citation>
    <scope>NUCLEOTIDE SEQUENCE [LARGE SCALE GENOMIC DNA]</scope>
    <source>
        <strain evidence="2 3">DSM 17740</strain>
    </source>
</reference>
<proteinExistence type="predicted"/>
<accession>A0ABU0CSN1</accession>
<comment type="caution">
    <text evidence="2">The sequence shown here is derived from an EMBL/GenBank/DDBJ whole genome shotgun (WGS) entry which is preliminary data.</text>
</comment>
<keyword evidence="3" id="KW-1185">Reference proteome</keyword>
<organism evidence="2 3">
    <name type="scientific">Caldalkalibacillus uzonensis</name>
    <dbReference type="NCBI Taxonomy" id="353224"/>
    <lineage>
        <taxon>Bacteria</taxon>
        <taxon>Bacillati</taxon>
        <taxon>Bacillota</taxon>
        <taxon>Bacilli</taxon>
        <taxon>Bacillales</taxon>
        <taxon>Bacillaceae</taxon>
        <taxon>Caldalkalibacillus</taxon>
    </lineage>
</organism>
<dbReference type="SMART" id="SM00731">
    <property type="entry name" value="SprT"/>
    <property type="match status" value="1"/>
</dbReference>